<dbReference type="GO" id="GO:0004888">
    <property type="term" value="F:transmembrane signaling receptor activity"/>
    <property type="evidence" value="ECO:0007669"/>
    <property type="project" value="InterPro"/>
</dbReference>
<sequence length="250" mass="28184">MADTFSGPWLLGLLLLPWTLPLTGGQMVKVVNHTGAPILVSLANKAISFDCRITYTDRARFENFTASYFYMDLQNRKSTSERIKCLPDLGKENEEHALKCGVTPKLPNASATGTYYCSVEWPEFHKISEGIFILVRDIGYRGPPQGSQQLLLFCFTGILSVLSILVTALLLWKKKRMQAPQKHSDPSAHSQQQPPDESVYTALQRRDTEIYSCIQNEASSLPTTQSLHSQKKLHGFTDDSEFNNMVYENF</sequence>
<evidence type="ECO:0000256" key="7">
    <source>
        <dbReference type="SAM" id="SignalP"/>
    </source>
</evidence>
<reference evidence="10" key="2">
    <citation type="submission" date="2025-08" db="UniProtKB">
        <authorList>
            <consortium name="RefSeq"/>
        </authorList>
    </citation>
    <scope>IDENTIFICATION</scope>
    <source>
        <tissue evidence="10">Blood</tissue>
    </source>
</reference>
<feature type="signal peptide" evidence="7">
    <location>
        <begin position="1"/>
        <end position="25"/>
    </location>
</feature>
<keyword evidence="7" id="KW-0732">Signal</keyword>
<dbReference type="GO" id="GO:0001819">
    <property type="term" value="P:positive regulation of cytokine production"/>
    <property type="evidence" value="ECO:0007669"/>
    <property type="project" value="InterPro"/>
</dbReference>
<keyword evidence="4 6" id="KW-1133">Transmembrane helix</keyword>
<dbReference type="InParanoid" id="A0A3Q7Q6K9"/>
<dbReference type="RefSeq" id="XP_025737732.1">
    <property type="nucleotide sequence ID" value="XM_025881947.1"/>
</dbReference>
<dbReference type="InterPro" id="IPR057883">
    <property type="entry name" value="Ig_NFAM1"/>
</dbReference>
<keyword evidence="9" id="KW-1185">Reference proteome</keyword>
<dbReference type="GO" id="GO:0005886">
    <property type="term" value="C:plasma membrane"/>
    <property type="evidence" value="ECO:0007669"/>
    <property type="project" value="UniProtKB-SubCell"/>
</dbReference>
<dbReference type="PANTHER" id="PTHR35680:SF1">
    <property type="entry name" value="NFAT ACTIVATION MOLECULE 1"/>
    <property type="match status" value="1"/>
</dbReference>
<evidence type="ECO:0000256" key="5">
    <source>
        <dbReference type="ARBA" id="ARBA00023136"/>
    </source>
</evidence>
<evidence type="ECO:0000256" key="6">
    <source>
        <dbReference type="SAM" id="Phobius"/>
    </source>
</evidence>
<organism evidence="9 10">
    <name type="scientific">Callorhinus ursinus</name>
    <name type="common">Northern fur seal</name>
    <dbReference type="NCBI Taxonomy" id="34884"/>
    <lineage>
        <taxon>Eukaryota</taxon>
        <taxon>Metazoa</taxon>
        <taxon>Chordata</taxon>
        <taxon>Craniata</taxon>
        <taxon>Vertebrata</taxon>
        <taxon>Euteleostomi</taxon>
        <taxon>Mammalia</taxon>
        <taxon>Eutheria</taxon>
        <taxon>Laurasiatheria</taxon>
        <taxon>Carnivora</taxon>
        <taxon>Caniformia</taxon>
        <taxon>Pinnipedia</taxon>
        <taxon>Otariidae</taxon>
        <taxon>Callorhinus</taxon>
    </lineage>
</organism>
<evidence type="ECO:0000256" key="1">
    <source>
        <dbReference type="ARBA" id="ARBA00004251"/>
    </source>
</evidence>
<keyword evidence="2" id="KW-1003">Cell membrane</keyword>
<evidence type="ECO:0000259" key="8">
    <source>
        <dbReference type="Pfam" id="PF25830"/>
    </source>
</evidence>
<evidence type="ECO:0000313" key="10">
    <source>
        <dbReference type="RefSeq" id="XP_025737732.1"/>
    </source>
</evidence>
<protein>
    <submittedName>
        <fullName evidence="10">NFAT activation molecule 1-like isoform X1</fullName>
    </submittedName>
</protein>
<feature type="chain" id="PRO_5018553684" evidence="7">
    <location>
        <begin position="26"/>
        <end position="250"/>
    </location>
</feature>
<evidence type="ECO:0000313" key="9">
    <source>
        <dbReference type="Proteomes" id="UP000286641"/>
    </source>
</evidence>
<gene>
    <name evidence="10" type="primary">LOC112831599</name>
</gene>
<comment type="subcellular location">
    <subcellularLocation>
        <location evidence="1">Cell membrane</location>
        <topology evidence="1">Single-pass type I membrane protein</topology>
    </subcellularLocation>
</comment>
<dbReference type="InterPro" id="IPR033549">
    <property type="entry name" value="NFAM1"/>
</dbReference>
<evidence type="ECO:0000256" key="2">
    <source>
        <dbReference type="ARBA" id="ARBA00022475"/>
    </source>
</evidence>
<dbReference type="Pfam" id="PF25830">
    <property type="entry name" value="Ig_NFAM1"/>
    <property type="match status" value="1"/>
</dbReference>
<dbReference type="InterPro" id="IPR003110">
    <property type="entry name" value="Phos_immunorcpt_sig_ITAM"/>
</dbReference>
<proteinExistence type="predicted"/>
<feature type="domain" description="NFAM1 Ig-like" evidence="8">
    <location>
        <begin position="30"/>
        <end position="136"/>
    </location>
</feature>
<evidence type="ECO:0000256" key="4">
    <source>
        <dbReference type="ARBA" id="ARBA00022989"/>
    </source>
</evidence>
<dbReference type="GO" id="GO:0045577">
    <property type="term" value="P:regulation of B cell differentiation"/>
    <property type="evidence" value="ECO:0007669"/>
    <property type="project" value="InterPro"/>
</dbReference>
<feature type="transmembrane region" description="Helical" evidence="6">
    <location>
        <begin position="150"/>
        <end position="172"/>
    </location>
</feature>
<accession>A0A3Q7Q6K9</accession>
<dbReference type="PANTHER" id="PTHR35680">
    <property type="entry name" value="NFAT ACTIVATION MOLECULE 1"/>
    <property type="match status" value="1"/>
</dbReference>
<name>A0A3Q7Q6K9_CALUR</name>
<evidence type="ECO:0000256" key="3">
    <source>
        <dbReference type="ARBA" id="ARBA00022692"/>
    </source>
</evidence>
<keyword evidence="3 6" id="KW-0812">Transmembrane</keyword>
<dbReference type="PROSITE" id="PS51055">
    <property type="entry name" value="ITAM_1"/>
    <property type="match status" value="1"/>
</dbReference>
<keyword evidence="5 6" id="KW-0472">Membrane</keyword>
<dbReference type="GO" id="GO:0045121">
    <property type="term" value="C:membrane raft"/>
    <property type="evidence" value="ECO:0007669"/>
    <property type="project" value="TreeGrafter"/>
</dbReference>
<dbReference type="AlphaFoldDB" id="A0A3Q7Q6K9"/>
<dbReference type="GO" id="GO:0050861">
    <property type="term" value="P:positive regulation of B cell receptor signaling pathway"/>
    <property type="evidence" value="ECO:0007669"/>
    <property type="project" value="InterPro"/>
</dbReference>
<dbReference type="GO" id="GO:0050853">
    <property type="term" value="P:B cell receptor signaling pathway"/>
    <property type="evidence" value="ECO:0007669"/>
    <property type="project" value="TreeGrafter"/>
</dbReference>
<reference key="1">
    <citation type="submission" date="2019-01" db="UniProtKB">
        <authorList>
            <consortium name="RefSeq"/>
        </authorList>
    </citation>
    <scope>IDENTIFICATION</scope>
</reference>
<dbReference type="Proteomes" id="UP000286641">
    <property type="component" value="Unplaced"/>
</dbReference>